<dbReference type="Proteomes" id="UP000053244">
    <property type="component" value="Unassembled WGS sequence"/>
</dbReference>
<feature type="region of interest" description="Disordered" evidence="1">
    <location>
        <begin position="1"/>
        <end position="21"/>
    </location>
</feature>
<evidence type="ECO:0000313" key="3">
    <source>
        <dbReference type="Proteomes" id="UP000053244"/>
    </source>
</evidence>
<name>A0A101JR65_9ACTN</name>
<dbReference type="EMBL" id="LLZH01000212">
    <property type="protein sequence ID" value="KUL31474.1"/>
    <property type="molecule type" value="Genomic_DNA"/>
</dbReference>
<comment type="caution">
    <text evidence="2">The sequence shown here is derived from an EMBL/GenBank/DDBJ whole genome shotgun (WGS) entry which is preliminary data.</text>
</comment>
<sequence>MPRKAGDVTEPDGLSVGDPATMRTRRLSQMCDTCIFRPGNRMHLGEGRLRDLVSQTLAEQSYIVCHSTLPGMAPDGVKPAVCRGFFDRYSTQALQLIGRLFGFDDVDPPPKPQP</sequence>
<organism evidence="2 3">
    <name type="scientific">Actinoplanes awajinensis subsp. mycoplanecinus</name>
    <dbReference type="NCBI Taxonomy" id="135947"/>
    <lineage>
        <taxon>Bacteria</taxon>
        <taxon>Bacillati</taxon>
        <taxon>Actinomycetota</taxon>
        <taxon>Actinomycetes</taxon>
        <taxon>Micromonosporales</taxon>
        <taxon>Micromonosporaceae</taxon>
        <taxon>Actinoplanes</taxon>
    </lineage>
</organism>
<reference evidence="2 3" key="1">
    <citation type="submission" date="2015-10" db="EMBL/GenBank/DDBJ databases">
        <authorList>
            <person name="Gilbert D.G."/>
        </authorList>
    </citation>
    <scope>NUCLEOTIDE SEQUENCE [LARGE SCALE GENOMIC DNA]</scope>
    <source>
        <strain evidence="2 3">NRRL B-16712</strain>
    </source>
</reference>
<dbReference type="OrthoDB" id="3404096at2"/>
<accession>A0A101JR65</accession>
<protein>
    <submittedName>
        <fullName evidence="2">Uncharacterized protein</fullName>
    </submittedName>
</protein>
<dbReference type="AlphaFoldDB" id="A0A101JR65"/>
<gene>
    <name evidence="2" type="ORF">ADL15_22085</name>
</gene>
<keyword evidence="3" id="KW-1185">Reference proteome</keyword>
<evidence type="ECO:0000313" key="2">
    <source>
        <dbReference type="EMBL" id="KUL31474.1"/>
    </source>
</evidence>
<proteinExistence type="predicted"/>
<evidence type="ECO:0000256" key="1">
    <source>
        <dbReference type="SAM" id="MobiDB-lite"/>
    </source>
</evidence>